<evidence type="ECO:0000256" key="1">
    <source>
        <dbReference type="SAM" id="Phobius"/>
    </source>
</evidence>
<feature type="transmembrane region" description="Helical" evidence="1">
    <location>
        <begin position="26"/>
        <end position="43"/>
    </location>
</feature>
<comment type="caution">
    <text evidence="3">The sequence shown here is derived from an EMBL/GenBank/DDBJ whole genome shotgun (WGS) entry which is preliminary data.</text>
</comment>
<dbReference type="OMA" id="DNPWKWN"/>
<dbReference type="PANTHER" id="PTHR23028">
    <property type="entry name" value="ACETYLTRANSFERASE"/>
    <property type="match status" value="1"/>
</dbReference>
<feature type="transmembrane region" description="Helical" evidence="1">
    <location>
        <begin position="104"/>
        <end position="123"/>
    </location>
</feature>
<dbReference type="InterPro" id="IPR002656">
    <property type="entry name" value="Acyl_transf_3_dom"/>
</dbReference>
<protein>
    <submittedName>
        <fullName evidence="3">Peptidoglycan/LPS O-acetylase OafA/YrhL</fullName>
    </submittedName>
</protein>
<dbReference type="InterPro" id="IPR050879">
    <property type="entry name" value="Acyltransferase_3"/>
</dbReference>
<name>A0A7W4TNP8_KINRA</name>
<reference evidence="3 4" key="1">
    <citation type="submission" date="2020-08" db="EMBL/GenBank/DDBJ databases">
        <title>The Agave Microbiome: Exploring the role of microbial communities in plant adaptations to desert environments.</title>
        <authorList>
            <person name="Partida-Martinez L.P."/>
        </authorList>
    </citation>
    <scope>NUCLEOTIDE SEQUENCE [LARGE SCALE GENOMIC DNA]</scope>
    <source>
        <strain evidence="3 4">AS2.23</strain>
    </source>
</reference>
<dbReference type="RefSeq" id="WP_012086366.1">
    <property type="nucleotide sequence ID" value="NZ_JACHVY010000003.1"/>
</dbReference>
<keyword evidence="1" id="KW-0472">Membrane</keyword>
<accession>A0A7W4TNP8</accession>
<dbReference type="AlphaFoldDB" id="A0A7W4TNP8"/>
<feature type="transmembrane region" description="Helical" evidence="1">
    <location>
        <begin position="63"/>
        <end position="83"/>
    </location>
</feature>
<dbReference type="GO" id="GO:0016747">
    <property type="term" value="F:acyltransferase activity, transferring groups other than amino-acyl groups"/>
    <property type="evidence" value="ECO:0007669"/>
    <property type="project" value="InterPro"/>
</dbReference>
<dbReference type="PANTHER" id="PTHR23028:SF53">
    <property type="entry name" value="ACYL_TRANSF_3 DOMAIN-CONTAINING PROTEIN"/>
    <property type="match status" value="1"/>
</dbReference>
<feature type="transmembrane region" description="Helical" evidence="1">
    <location>
        <begin position="356"/>
        <end position="379"/>
    </location>
</feature>
<dbReference type="GO" id="GO:0016020">
    <property type="term" value="C:membrane"/>
    <property type="evidence" value="ECO:0007669"/>
    <property type="project" value="TreeGrafter"/>
</dbReference>
<feature type="transmembrane region" description="Helical" evidence="1">
    <location>
        <begin position="266"/>
        <end position="283"/>
    </location>
</feature>
<feature type="transmembrane region" description="Helical" evidence="1">
    <location>
        <begin position="318"/>
        <end position="336"/>
    </location>
</feature>
<organism evidence="3 4">
    <name type="scientific">Kineococcus radiotolerans</name>
    <dbReference type="NCBI Taxonomy" id="131568"/>
    <lineage>
        <taxon>Bacteria</taxon>
        <taxon>Bacillati</taxon>
        <taxon>Actinomycetota</taxon>
        <taxon>Actinomycetes</taxon>
        <taxon>Kineosporiales</taxon>
        <taxon>Kineosporiaceae</taxon>
        <taxon>Kineococcus</taxon>
    </lineage>
</organism>
<evidence type="ECO:0000259" key="2">
    <source>
        <dbReference type="Pfam" id="PF01757"/>
    </source>
</evidence>
<dbReference type="Proteomes" id="UP000533269">
    <property type="component" value="Unassembled WGS sequence"/>
</dbReference>
<dbReference type="EMBL" id="JACHVY010000003">
    <property type="protein sequence ID" value="MBB2902229.1"/>
    <property type="molecule type" value="Genomic_DNA"/>
</dbReference>
<feature type="transmembrane region" description="Helical" evidence="1">
    <location>
        <begin position="226"/>
        <end position="246"/>
    </location>
</feature>
<evidence type="ECO:0000313" key="4">
    <source>
        <dbReference type="Proteomes" id="UP000533269"/>
    </source>
</evidence>
<feature type="transmembrane region" description="Helical" evidence="1">
    <location>
        <begin position="289"/>
        <end position="306"/>
    </location>
</feature>
<feature type="transmembrane region" description="Helical" evidence="1">
    <location>
        <begin position="169"/>
        <end position="191"/>
    </location>
</feature>
<sequence length="395" mass="44317">MTAVTDTQPPADTAVAKRLPEVRSITGLRIVAAVWVLLFHWKFTPLPDWGGVRAFLTPVTDSGHLGVDLFYVISGFVITLTYLDTMGRRPRLRGWLDFWWARVCRVWPAYAVVVVLFGCWLLWRRSIDPAFYAYQGVQPDLGPWAWVEQLLLVQLWHRPDFDGASFVGATWSVSAEMAAYVAFPVLALVLFRLRRLPWWLLVAGAVALMVPAALRSYQTGVIYWDYSWLERIGTCFGAGALVCLAVRRLQAGAVSSERAARWAPTLAWVLVLECVLVVGWAAGRPYDRFAVVAVLFPLLVGALALTERGPSAFLSRPAVVLGGRISYSVYLVHVPVYEVFWTFQREVPQIAPGGPWTGFLVPNLPVVAIGLGWVLWRFVEEPARRRLRALGRARR</sequence>
<evidence type="ECO:0000313" key="3">
    <source>
        <dbReference type="EMBL" id="MBB2902229.1"/>
    </source>
</evidence>
<keyword evidence="1" id="KW-0812">Transmembrane</keyword>
<feature type="transmembrane region" description="Helical" evidence="1">
    <location>
        <begin position="198"/>
        <end position="214"/>
    </location>
</feature>
<proteinExistence type="predicted"/>
<dbReference type="GO" id="GO:0009103">
    <property type="term" value="P:lipopolysaccharide biosynthetic process"/>
    <property type="evidence" value="ECO:0007669"/>
    <property type="project" value="TreeGrafter"/>
</dbReference>
<feature type="domain" description="Acyltransferase 3" evidence="2">
    <location>
        <begin position="24"/>
        <end position="361"/>
    </location>
</feature>
<gene>
    <name evidence="3" type="ORF">FHR75_003060</name>
</gene>
<reference evidence="3 4" key="2">
    <citation type="submission" date="2020-08" db="EMBL/GenBank/DDBJ databases">
        <authorList>
            <person name="Partida-Martinez L."/>
            <person name="Huntemann M."/>
            <person name="Clum A."/>
            <person name="Wang J."/>
            <person name="Palaniappan K."/>
            <person name="Ritter S."/>
            <person name="Chen I.-M."/>
            <person name="Stamatis D."/>
            <person name="Reddy T."/>
            <person name="O'Malley R."/>
            <person name="Daum C."/>
            <person name="Shapiro N."/>
            <person name="Ivanova N."/>
            <person name="Kyrpides N."/>
            <person name="Woyke T."/>
        </authorList>
    </citation>
    <scope>NUCLEOTIDE SEQUENCE [LARGE SCALE GENOMIC DNA]</scope>
    <source>
        <strain evidence="3 4">AS2.23</strain>
    </source>
</reference>
<dbReference type="Pfam" id="PF01757">
    <property type="entry name" value="Acyl_transf_3"/>
    <property type="match status" value="1"/>
</dbReference>
<keyword evidence="1" id="KW-1133">Transmembrane helix</keyword>